<dbReference type="PRINTS" id="PR00705">
    <property type="entry name" value="PAPAIN"/>
</dbReference>
<dbReference type="GeneID" id="113395804"/>
<dbReference type="GO" id="GO:0006508">
    <property type="term" value="P:proteolysis"/>
    <property type="evidence" value="ECO:0007669"/>
    <property type="project" value="InterPro"/>
</dbReference>
<dbReference type="Gene3D" id="3.90.70.10">
    <property type="entry name" value="Cysteine proteinases"/>
    <property type="match status" value="1"/>
</dbReference>
<evidence type="ECO:0000256" key="1">
    <source>
        <dbReference type="ARBA" id="ARBA00008455"/>
    </source>
</evidence>
<evidence type="ECO:0000259" key="4">
    <source>
        <dbReference type="SMART" id="SM00645"/>
    </source>
</evidence>
<evidence type="ECO:0000313" key="7">
    <source>
        <dbReference type="RefSeq" id="XP_026489282.2"/>
    </source>
</evidence>
<gene>
    <name evidence="7" type="primary">LOC113395804</name>
</gene>
<proteinExistence type="inferred from homology"/>
<dbReference type="CDD" id="cd02248">
    <property type="entry name" value="Peptidase_C1A"/>
    <property type="match status" value="1"/>
</dbReference>
<dbReference type="Proteomes" id="UP001652626">
    <property type="component" value="Chromosome 4"/>
</dbReference>
<dbReference type="SUPFAM" id="SSF54001">
    <property type="entry name" value="Cysteine proteinases"/>
    <property type="match status" value="1"/>
</dbReference>
<dbReference type="SMART" id="SM00645">
    <property type="entry name" value="Pept_C1"/>
    <property type="match status" value="1"/>
</dbReference>
<protein>
    <submittedName>
        <fullName evidence="7">Procathepsin L-like</fullName>
    </submittedName>
</protein>
<comment type="similarity">
    <text evidence="1">Belongs to the peptidase C1 family.</text>
</comment>
<dbReference type="InterPro" id="IPR013201">
    <property type="entry name" value="Prot_inhib_I29"/>
</dbReference>
<dbReference type="AlphaFoldDB" id="A0A8B8HYE4"/>
<evidence type="ECO:0000259" key="5">
    <source>
        <dbReference type="SMART" id="SM00848"/>
    </source>
</evidence>
<dbReference type="PROSITE" id="PS00640">
    <property type="entry name" value="THIOL_PROTEASE_ASN"/>
    <property type="match status" value="1"/>
</dbReference>
<evidence type="ECO:0000256" key="3">
    <source>
        <dbReference type="SAM" id="SignalP"/>
    </source>
</evidence>
<dbReference type="PROSITE" id="PS00639">
    <property type="entry name" value="THIOL_PROTEASE_HIS"/>
    <property type="match status" value="1"/>
</dbReference>
<dbReference type="InterPro" id="IPR038765">
    <property type="entry name" value="Papain-like_cys_pep_sf"/>
</dbReference>
<accession>A0A8B8HYE4</accession>
<feature type="chain" id="PRO_5047041003" evidence="3">
    <location>
        <begin position="18"/>
        <end position="328"/>
    </location>
</feature>
<sequence>MCYIGLIVLFVVNSVLAKNILRYNLEDASKHFETFRRTYNKEYDGTEKALRFEIFVKNLEKINELNEGSDSPVFGITQFSDLTSEEFVQMYSGYKSDNRTAYLIDRSAMEEHYIARDIPESFDWRDKKVVGEVKNQGQCQCCWAFAVTGNLESAYAIKHNQSVRLSEQQLVDCDKMCSGCNGGNVGVACEYLRQCGSMTEDKYPYEERDNVCRYNSTNIRVKVKSCRAIQVTEDELAYQLYSIGPLMIGVNSEKLQPYRGGLLTDCKAGEINHAILLVGYGTDEDGNKYWLAKNSWGTVFGEHGYLRMLRGVNCLNLMAEPAITAVVE</sequence>
<feature type="domain" description="Peptidase C1A papain C-terminal" evidence="4">
    <location>
        <begin position="118"/>
        <end position="323"/>
    </location>
</feature>
<dbReference type="InterPro" id="IPR013128">
    <property type="entry name" value="Peptidase_C1A"/>
</dbReference>
<feature type="domain" description="Cathepsin propeptide inhibitor" evidence="5">
    <location>
        <begin position="32"/>
        <end position="87"/>
    </location>
</feature>
<dbReference type="OrthoDB" id="10253408at2759"/>
<organism evidence="6 7">
    <name type="scientific">Vanessa tameamea</name>
    <name type="common">Kamehameha butterfly</name>
    <dbReference type="NCBI Taxonomy" id="334116"/>
    <lineage>
        <taxon>Eukaryota</taxon>
        <taxon>Metazoa</taxon>
        <taxon>Ecdysozoa</taxon>
        <taxon>Arthropoda</taxon>
        <taxon>Hexapoda</taxon>
        <taxon>Insecta</taxon>
        <taxon>Pterygota</taxon>
        <taxon>Neoptera</taxon>
        <taxon>Endopterygota</taxon>
        <taxon>Lepidoptera</taxon>
        <taxon>Glossata</taxon>
        <taxon>Ditrysia</taxon>
        <taxon>Papilionoidea</taxon>
        <taxon>Nymphalidae</taxon>
        <taxon>Nymphalinae</taxon>
        <taxon>Vanessa</taxon>
    </lineage>
</organism>
<dbReference type="Pfam" id="PF00112">
    <property type="entry name" value="Peptidase_C1"/>
    <property type="match status" value="1"/>
</dbReference>
<name>A0A8B8HYE4_VANTA</name>
<dbReference type="PANTHER" id="PTHR12411">
    <property type="entry name" value="CYSTEINE PROTEASE FAMILY C1-RELATED"/>
    <property type="match status" value="1"/>
</dbReference>
<dbReference type="InterPro" id="IPR000668">
    <property type="entry name" value="Peptidase_C1A_C"/>
</dbReference>
<feature type="signal peptide" evidence="3">
    <location>
        <begin position="1"/>
        <end position="17"/>
    </location>
</feature>
<evidence type="ECO:0000256" key="2">
    <source>
        <dbReference type="ARBA" id="ARBA00023157"/>
    </source>
</evidence>
<dbReference type="InterPro" id="IPR039417">
    <property type="entry name" value="Peptidase_C1A_papain-like"/>
</dbReference>
<dbReference type="Pfam" id="PF08246">
    <property type="entry name" value="Inhibitor_I29"/>
    <property type="match status" value="1"/>
</dbReference>
<dbReference type="SMART" id="SM00848">
    <property type="entry name" value="Inhibitor_I29"/>
    <property type="match status" value="1"/>
</dbReference>
<dbReference type="RefSeq" id="XP_026489282.2">
    <property type="nucleotide sequence ID" value="XM_026633497.2"/>
</dbReference>
<keyword evidence="6" id="KW-1185">Reference proteome</keyword>
<keyword evidence="2" id="KW-1015">Disulfide bond</keyword>
<reference evidence="7" key="1">
    <citation type="submission" date="2025-08" db="UniProtKB">
        <authorList>
            <consortium name="RefSeq"/>
        </authorList>
    </citation>
    <scope>IDENTIFICATION</scope>
    <source>
        <tissue evidence="7">Whole body</tissue>
    </source>
</reference>
<dbReference type="GO" id="GO:0008234">
    <property type="term" value="F:cysteine-type peptidase activity"/>
    <property type="evidence" value="ECO:0007669"/>
    <property type="project" value="InterPro"/>
</dbReference>
<dbReference type="InterPro" id="IPR025661">
    <property type="entry name" value="Pept_asp_AS"/>
</dbReference>
<dbReference type="InterPro" id="IPR025660">
    <property type="entry name" value="Pept_his_AS"/>
</dbReference>
<evidence type="ECO:0000313" key="6">
    <source>
        <dbReference type="Proteomes" id="UP001652626"/>
    </source>
</evidence>
<dbReference type="OMA" id="AKPPYWI"/>
<keyword evidence="3" id="KW-0732">Signal</keyword>